<dbReference type="Proteomes" id="UP000230233">
    <property type="component" value="Chromosome III"/>
</dbReference>
<organism evidence="2 3">
    <name type="scientific">Caenorhabditis nigoni</name>
    <dbReference type="NCBI Taxonomy" id="1611254"/>
    <lineage>
        <taxon>Eukaryota</taxon>
        <taxon>Metazoa</taxon>
        <taxon>Ecdysozoa</taxon>
        <taxon>Nematoda</taxon>
        <taxon>Chromadorea</taxon>
        <taxon>Rhabditida</taxon>
        <taxon>Rhabditina</taxon>
        <taxon>Rhabditomorpha</taxon>
        <taxon>Rhabditoidea</taxon>
        <taxon>Rhabditidae</taxon>
        <taxon>Peloderinae</taxon>
        <taxon>Caenorhabditis</taxon>
    </lineage>
</organism>
<protein>
    <submittedName>
        <fullName evidence="2">Uncharacterized protein</fullName>
    </submittedName>
</protein>
<dbReference type="OrthoDB" id="5836051at2759"/>
<keyword evidence="1" id="KW-0812">Transmembrane</keyword>
<sequence length="79" mass="9225">MEKSKNLASKKFQFFTANPSFHSAGRAARDLSTIQKMARFWPPHQGYGLGEFSLVFTISLVLFMRFFWKNLENLENSKF</sequence>
<proteinExistence type="predicted"/>
<comment type="caution">
    <text evidence="2">The sequence shown here is derived from an EMBL/GenBank/DDBJ whole genome shotgun (WGS) entry which is preliminary data.</text>
</comment>
<accession>A0A2G5UKK7</accession>
<evidence type="ECO:0000313" key="3">
    <source>
        <dbReference type="Proteomes" id="UP000230233"/>
    </source>
</evidence>
<reference evidence="3" key="1">
    <citation type="submission" date="2017-10" db="EMBL/GenBank/DDBJ databases">
        <title>Rapid genome shrinkage in a self-fertile nematode reveals novel sperm competition proteins.</title>
        <authorList>
            <person name="Yin D."/>
            <person name="Schwarz E.M."/>
            <person name="Thomas C.G."/>
            <person name="Felde R.L."/>
            <person name="Korf I.F."/>
            <person name="Cutter A.D."/>
            <person name="Schartner C.M."/>
            <person name="Ralston E.J."/>
            <person name="Meyer B.J."/>
            <person name="Haag E.S."/>
        </authorList>
    </citation>
    <scope>NUCLEOTIDE SEQUENCE [LARGE SCALE GENOMIC DNA]</scope>
    <source>
        <strain evidence="3">JU1422</strain>
    </source>
</reference>
<gene>
    <name evidence="2" type="primary">Cni-C29E4.15</name>
    <name evidence="2" type="synonym">Cnig_chr_III.g11540</name>
    <name evidence="2" type="ORF">B9Z55_011540</name>
</gene>
<keyword evidence="1" id="KW-0472">Membrane</keyword>
<evidence type="ECO:0000256" key="1">
    <source>
        <dbReference type="SAM" id="Phobius"/>
    </source>
</evidence>
<keyword evidence="3" id="KW-1185">Reference proteome</keyword>
<keyword evidence="1" id="KW-1133">Transmembrane helix</keyword>
<evidence type="ECO:0000313" key="2">
    <source>
        <dbReference type="EMBL" id="PIC40058.1"/>
    </source>
</evidence>
<dbReference type="AlphaFoldDB" id="A0A2G5UKK7"/>
<dbReference type="EMBL" id="PDUG01000003">
    <property type="protein sequence ID" value="PIC40058.1"/>
    <property type="molecule type" value="Genomic_DNA"/>
</dbReference>
<name>A0A2G5UKK7_9PELO</name>
<feature type="transmembrane region" description="Helical" evidence="1">
    <location>
        <begin position="46"/>
        <end position="68"/>
    </location>
</feature>